<dbReference type="CDD" id="cd02976">
    <property type="entry name" value="NrdH"/>
    <property type="match status" value="1"/>
</dbReference>
<keyword evidence="3" id="KW-1185">Reference proteome</keyword>
<evidence type="ECO:0000313" key="3">
    <source>
        <dbReference type="Proteomes" id="UP000216498"/>
    </source>
</evidence>
<dbReference type="OrthoDB" id="9795531at2"/>
<dbReference type="AlphaFoldDB" id="A0A265NBF3"/>
<evidence type="ECO:0000313" key="2">
    <source>
        <dbReference type="EMBL" id="OZU88616.1"/>
    </source>
</evidence>
<evidence type="ECO:0000259" key="1">
    <source>
        <dbReference type="Pfam" id="PF00462"/>
    </source>
</evidence>
<dbReference type="PANTHER" id="PTHR34386">
    <property type="entry name" value="GLUTAREDOXIN"/>
    <property type="match status" value="1"/>
</dbReference>
<dbReference type="GO" id="GO:0045454">
    <property type="term" value="P:cell redox homeostasis"/>
    <property type="evidence" value="ECO:0007669"/>
    <property type="project" value="TreeGrafter"/>
</dbReference>
<dbReference type="InterPro" id="IPR002109">
    <property type="entry name" value="Glutaredoxin"/>
</dbReference>
<gene>
    <name evidence="2" type="ORF">CIL03_09960</name>
</gene>
<reference evidence="2 3" key="1">
    <citation type="submission" date="2017-08" db="EMBL/GenBank/DDBJ databases">
        <title>Virgibacillus indicus sp. nov. and Virgibacillus profoundi sp. nov, two moderately halophilic bacteria isolated from marine sediment by using the Microfluidic Streak Plate.</title>
        <authorList>
            <person name="Xu B."/>
            <person name="Hu B."/>
            <person name="Wang J."/>
            <person name="Zhu Y."/>
            <person name="Huang L."/>
            <person name="Du W."/>
            <person name="Huang Y."/>
        </authorList>
    </citation>
    <scope>NUCLEOTIDE SEQUENCE [LARGE SCALE GENOMIC DNA]</scope>
    <source>
        <strain evidence="2 3">IO3-P2-C2</strain>
    </source>
</reference>
<organism evidence="2 3">
    <name type="scientific">Virgibacillus indicus</name>
    <dbReference type="NCBI Taxonomy" id="2024554"/>
    <lineage>
        <taxon>Bacteria</taxon>
        <taxon>Bacillati</taxon>
        <taxon>Bacillota</taxon>
        <taxon>Bacilli</taxon>
        <taxon>Bacillales</taxon>
        <taxon>Bacillaceae</taxon>
        <taxon>Virgibacillus</taxon>
    </lineage>
</organism>
<comment type="caution">
    <text evidence="2">The sequence shown here is derived from an EMBL/GenBank/DDBJ whole genome shotgun (WGS) entry which is preliminary data.</text>
</comment>
<feature type="domain" description="Glutaredoxin" evidence="1">
    <location>
        <begin position="6"/>
        <end position="64"/>
    </location>
</feature>
<dbReference type="GO" id="GO:0009055">
    <property type="term" value="F:electron transfer activity"/>
    <property type="evidence" value="ECO:0007669"/>
    <property type="project" value="TreeGrafter"/>
</dbReference>
<dbReference type="InterPro" id="IPR051548">
    <property type="entry name" value="Grx-like_ET"/>
</dbReference>
<dbReference type="RefSeq" id="WP_094885712.1">
    <property type="nucleotide sequence ID" value="NZ_NPMS01000004.1"/>
</dbReference>
<proteinExistence type="predicted"/>
<dbReference type="PROSITE" id="PS51354">
    <property type="entry name" value="GLUTAREDOXIN_2"/>
    <property type="match status" value="1"/>
</dbReference>
<dbReference type="SUPFAM" id="SSF52833">
    <property type="entry name" value="Thioredoxin-like"/>
    <property type="match status" value="1"/>
</dbReference>
<sequence length="78" mass="8729">MNKSATIYTSALCPVCGMVKTFLDSFEVPYKEVNVDMNPIAMLKLIGKTKKLSVPQTNINGKWISGFNPEKMFQVIND</sequence>
<accession>A0A265NBF3</accession>
<dbReference type="InterPro" id="IPR036249">
    <property type="entry name" value="Thioredoxin-like_sf"/>
</dbReference>
<dbReference type="Proteomes" id="UP000216498">
    <property type="component" value="Unassembled WGS sequence"/>
</dbReference>
<dbReference type="PANTHER" id="PTHR34386:SF1">
    <property type="entry name" value="GLUTAREDOXIN-LIKE PROTEIN NRDH"/>
    <property type="match status" value="1"/>
</dbReference>
<dbReference type="Gene3D" id="3.40.30.10">
    <property type="entry name" value="Glutaredoxin"/>
    <property type="match status" value="1"/>
</dbReference>
<dbReference type="EMBL" id="NPMS01000004">
    <property type="protein sequence ID" value="OZU88616.1"/>
    <property type="molecule type" value="Genomic_DNA"/>
</dbReference>
<protein>
    <submittedName>
        <fullName evidence="2">NrdH-redoxin</fullName>
    </submittedName>
</protein>
<name>A0A265NBF3_9BACI</name>
<dbReference type="Pfam" id="PF00462">
    <property type="entry name" value="Glutaredoxin"/>
    <property type="match status" value="1"/>
</dbReference>